<dbReference type="Gene3D" id="3.40.50.720">
    <property type="entry name" value="NAD(P)-binding Rossmann-like Domain"/>
    <property type="match status" value="1"/>
</dbReference>
<evidence type="ECO:0000259" key="3">
    <source>
        <dbReference type="Pfam" id="PF05368"/>
    </source>
</evidence>
<dbReference type="InterPro" id="IPR036291">
    <property type="entry name" value="NAD(P)-bd_dom_sf"/>
</dbReference>
<dbReference type="OrthoDB" id="9974981at2759"/>
<accession>V9DQJ4</accession>
<organism evidence="4 5">
    <name type="scientific">Cladophialophora carrionii CBS 160.54</name>
    <dbReference type="NCBI Taxonomy" id="1279043"/>
    <lineage>
        <taxon>Eukaryota</taxon>
        <taxon>Fungi</taxon>
        <taxon>Dikarya</taxon>
        <taxon>Ascomycota</taxon>
        <taxon>Pezizomycotina</taxon>
        <taxon>Eurotiomycetes</taxon>
        <taxon>Chaetothyriomycetidae</taxon>
        <taxon>Chaetothyriales</taxon>
        <taxon>Herpotrichiellaceae</taxon>
        <taxon>Cladophialophora</taxon>
    </lineage>
</organism>
<dbReference type="PANTHER" id="PTHR47706:SF9">
    <property type="entry name" value="NMRA-LIKE DOMAIN-CONTAINING PROTEIN-RELATED"/>
    <property type="match status" value="1"/>
</dbReference>
<dbReference type="InterPro" id="IPR045312">
    <property type="entry name" value="PCBER-like"/>
</dbReference>
<dbReference type="SUPFAM" id="SSF51735">
    <property type="entry name" value="NAD(P)-binding Rossmann-fold domains"/>
    <property type="match status" value="1"/>
</dbReference>
<protein>
    <recommendedName>
        <fullName evidence="3">NmrA-like domain-containing protein</fullName>
    </recommendedName>
</protein>
<dbReference type="RefSeq" id="XP_008722306.1">
    <property type="nucleotide sequence ID" value="XM_008724084.1"/>
</dbReference>
<dbReference type="GO" id="GO:0016491">
    <property type="term" value="F:oxidoreductase activity"/>
    <property type="evidence" value="ECO:0007669"/>
    <property type="project" value="UniProtKB-KW"/>
</dbReference>
<dbReference type="InterPro" id="IPR008030">
    <property type="entry name" value="NmrA-like"/>
</dbReference>
<evidence type="ECO:0000313" key="5">
    <source>
        <dbReference type="Proteomes" id="UP000030678"/>
    </source>
</evidence>
<reference evidence="4 5" key="1">
    <citation type="submission" date="2013-03" db="EMBL/GenBank/DDBJ databases">
        <title>The Genome Sequence of Cladophialophora carrionii CBS 160.54.</title>
        <authorList>
            <consortium name="The Broad Institute Genomics Platform"/>
            <person name="Cuomo C."/>
            <person name="de Hoog S."/>
            <person name="Gorbushina A."/>
            <person name="Walker B."/>
            <person name="Young S.K."/>
            <person name="Zeng Q."/>
            <person name="Gargeya S."/>
            <person name="Fitzgerald M."/>
            <person name="Haas B."/>
            <person name="Abouelleil A."/>
            <person name="Allen A.W."/>
            <person name="Alvarado L."/>
            <person name="Arachchi H.M."/>
            <person name="Berlin A.M."/>
            <person name="Chapman S.B."/>
            <person name="Gainer-Dewar J."/>
            <person name="Goldberg J."/>
            <person name="Griggs A."/>
            <person name="Gujja S."/>
            <person name="Hansen M."/>
            <person name="Howarth C."/>
            <person name="Imamovic A."/>
            <person name="Ireland A."/>
            <person name="Larimer J."/>
            <person name="McCowan C."/>
            <person name="Murphy C."/>
            <person name="Pearson M."/>
            <person name="Poon T.W."/>
            <person name="Priest M."/>
            <person name="Roberts A."/>
            <person name="Saif S."/>
            <person name="Shea T."/>
            <person name="Sisk P."/>
            <person name="Sykes S."/>
            <person name="Wortman J."/>
            <person name="Nusbaum C."/>
            <person name="Birren B."/>
        </authorList>
    </citation>
    <scope>NUCLEOTIDE SEQUENCE [LARGE SCALE GENOMIC DNA]</scope>
    <source>
        <strain evidence="4 5">CBS 160.54</strain>
    </source>
</reference>
<gene>
    <name evidence="4" type="ORF">G647_00681</name>
</gene>
<dbReference type="CDD" id="cd05259">
    <property type="entry name" value="PCBER_SDR_a"/>
    <property type="match status" value="1"/>
</dbReference>
<dbReference type="VEuPathDB" id="FungiDB:G647_00681"/>
<dbReference type="Gene3D" id="3.90.25.10">
    <property type="entry name" value="UDP-galactose 4-epimerase, domain 1"/>
    <property type="match status" value="1"/>
</dbReference>
<evidence type="ECO:0000256" key="2">
    <source>
        <dbReference type="ARBA" id="ARBA00023002"/>
    </source>
</evidence>
<name>V9DQJ4_9EURO</name>
<feature type="domain" description="NmrA-like" evidence="3">
    <location>
        <begin position="8"/>
        <end position="135"/>
    </location>
</feature>
<proteinExistence type="predicted"/>
<dbReference type="InterPro" id="IPR051609">
    <property type="entry name" value="NmrA/Isoflavone_reductase-like"/>
</dbReference>
<dbReference type="AlphaFoldDB" id="V9DQJ4"/>
<sequence length="315" mass="33792">MSANHFQNVTVFGAGGTNIGHHIVKALSSKPDLFTVTILARRSSKSTFPAGVQVKYIDDSLLHDELVAALQGQDVVISAIGFGAIALERKLIDAAADAHVKRFFPSEYGVNNTHAAARALCPVFESKGAIIDYLAEKHRVAAPHLTWTAVPTGLWLDWALEPAIAFAGIDITHHTAALWAGGEHRLSWSTLPWAAEGISRMLLAPPEVTANKVVPLHGFLASQNEIVALLEEMQGVKYAISRLDEGAVVAAARQSWDHNRDVKSALDLVKAGFFLDGYGSDLVSGGITALGNDVLDLSPLRLEVVVKAVVERWAS</sequence>
<keyword evidence="1" id="KW-0521">NADP</keyword>
<dbReference type="PANTHER" id="PTHR47706">
    <property type="entry name" value="NMRA-LIKE FAMILY PROTEIN"/>
    <property type="match status" value="1"/>
</dbReference>
<dbReference type="GeneID" id="19979174"/>
<keyword evidence="2" id="KW-0560">Oxidoreductase</keyword>
<dbReference type="Proteomes" id="UP000030678">
    <property type="component" value="Unassembled WGS sequence"/>
</dbReference>
<dbReference type="HOGENOM" id="CLU_044876_3_3_1"/>
<evidence type="ECO:0000313" key="4">
    <source>
        <dbReference type="EMBL" id="ETI28232.1"/>
    </source>
</evidence>
<evidence type="ECO:0000256" key="1">
    <source>
        <dbReference type="ARBA" id="ARBA00022857"/>
    </source>
</evidence>
<dbReference type="EMBL" id="KB822697">
    <property type="protein sequence ID" value="ETI28232.1"/>
    <property type="molecule type" value="Genomic_DNA"/>
</dbReference>
<dbReference type="Pfam" id="PF05368">
    <property type="entry name" value="NmrA"/>
    <property type="match status" value="1"/>
</dbReference>